<accession>A0A3M7PIU3</accession>
<sequence length="80" mass="9252">MKHKNIILFVNIKKLNFTKSARSFYKGIAMVPLESSYAAKLAAKKELSKQSNPVECSIWDEFMKNEKEAFLITKFVIIDH</sequence>
<dbReference type="Proteomes" id="UP000276133">
    <property type="component" value="Unassembled WGS sequence"/>
</dbReference>
<evidence type="ECO:0000313" key="2">
    <source>
        <dbReference type="Proteomes" id="UP000276133"/>
    </source>
</evidence>
<reference evidence="1 2" key="1">
    <citation type="journal article" date="2018" name="Sci. Rep.">
        <title>Genomic signatures of local adaptation to the degree of environmental predictability in rotifers.</title>
        <authorList>
            <person name="Franch-Gras L."/>
            <person name="Hahn C."/>
            <person name="Garcia-Roger E.M."/>
            <person name="Carmona M.J."/>
            <person name="Serra M."/>
            <person name="Gomez A."/>
        </authorList>
    </citation>
    <scope>NUCLEOTIDE SEQUENCE [LARGE SCALE GENOMIC DNA]</scope>
    <source>
        <strain evidence="1">HYR1</strain>
    </source>
</reference>
<evidence type="ECO:0000313" key="1">
    <source>
        <dbReference type="EMBL" id="RMZ99036.1"/>
    </source>
</evidence>
<protein>
    <submittedName>
        <fullName evidence="1">Uncharacterized protein</fullName>
    </submittedName>
</protein>
<gene>
    <name evidence="1" type="ORF">BpHYR1_012552</name>
</gene>
<dbReference type="EMBL" id="REGN01010439">
    <property type="protein sequence ID" value="RMZ99036.1"/>
    <property type="molecule type" value="Genomic_DNA"/>
</dbReference>
<proteinExistence type="predicted"/>
<name>A0A3M7PIU3_BRAPC</name>
<dbReference type="AlphaFoldDB" id="A0A3M7PIU3"/>
<keyword evidence="2" id="KW-1185">Reference proteome</keyword>
<comment type="caution">
    <text evidence="1">The sequence shown here is derived from an EMBL/GenBank/DDBJ whole genome shotgun (WGS) entry which is preliminary data.</text>
</comment>
<organism evidence="1 2">
    <name type="scientific">Brachionus plicatilis</name>
    <name type="common">Marine rotifer</name>
    <name type="synonym">Brachionus muelleri</name>
    <dbReference type="NCBI Taxonomy" id="10195"/>
    <lineage>
        <taxon>Eukaryota</taxon>
        <taxon>Metazoa</taxon>
        <taxon>Spiralia</taxon>
        <taxon>Gnathifera</taxon>
        <taxon>Rotifera</taxon>
        <taxon>Eurotatoria</taxon>
        <taxon>Monogononta</taxon>
        <taxon>Pseudotrocha</taxon>
        <taxon>Ploima</taxon>
        <taxon>Brachionidae</taxon>
        <taxon>Brachionus</taxon>
    </lineage>
</organism>